<keyword evidence="5 8" id="KW-1133">Transmembrane helix</keyword>
<comment type="function">
    <text evidence="8 9">Essential cell division protein that stabilizes the FtsZ protofilaments by cross-linking them and that serves as a cytoplasmic membrane anchor for the Z ring. Also required for the recruitment to the septal ring of downstream cell division proteins.</text>
</comment>
<keyword evidence="3 8" id="KW-0132">Cell division</keyword>
<evidence type="ECO:0000259" key="11">
    <source>
        <dbReference type="SMART" id="SM00771"/>
    </source>
</evidence>
<protein>
    <recommendedName>
        <fullName evidence="8 9">Cell division protein ZipA</fullName>
    </recommendedName>
</protein>
<feature type="region of interest" description="Disordered" evidence="10">
    <location>
        <begin position="124"/>
        <end position="204"/>
    </location>
</feature>
<keyword evidence="2 8" id="KW-0997">Cell inner membrane</keyword>
<dbReference type="GO" id="GO:0005886">
    <property type="term" value="C:plasma membrane"/>
    <property type="evidence" value="ECO:0007669"/>
    <property type="project" value="UniProtKB-SubCell"/>
</dbReference>
<reference evidence="12 13" key="1">
    <citation type="submission" date="2016-10" db="EMBL/GenBank/DDBJ databases">
        <authorList>
            <person name="de Groot N.N."/>
        </authorList>
    </citation>
    <scope>NUCLEOTIDE SEQUENCE [LARGE SCALE GENOMIC DNA]</scope>
    <source>
        <strain evidence="12 13">CGMCC 1.6291</strain>
    </source>
</reference>
<dbReference type="SMART" id="SM00771">
    <property type="entry name" value="ZipA_C"/>
    <property type="match status" value="1"/>
</dbReference>
<dbReference type="InterPro" id="IPR036765">
    <property type="entry name" value="ZipA_FtsZ-bd_C_sf"/>
</dbReference>
<evidence type="ECO:0000256" key="4">
    <source>
        <dbReference type="ARBA" id="ARBA00022692"/>
    </source>
</evidence>
<dbReference type="STRING" id="406100.SAMN04488052_10752"/>
<dbReference type="PANTHER" id="PTHR38685">
    <property type="entry name" value="CELL DIVISION PROTEIN ZIPA"/>
    <property type="match status" value="1"/>
</dbReference>
<evidence type="ECO:0000256" key="2">
    <source>
        <dbReference type="ARBA" id="ARBA00022519"/>
    </source>
</evidence>
<feature type="transmembrane region" description="Helical" evidence="8">
    <location>
        <begin position="6"/>
        <end position="25"/>
    </location>
</feature>
<evidence type="ECO:0000313" key="12">
    <source>
        <dbReference type="EMBL" id="SEP03745.1"/>
    </source>
</evidence>
<dbReference type="SUPFAM" id="SSF64383">
    <property type="entry name" value="Cell-division protein ZipA, C-terminal domain"/>
    <property type="match status" value="1"/>
</dbReference>
<dbReference type="RefSeq" id="WP_091645060.1">
    <property type="nucleotide sequence ID" value="NZ_FOEG01000007.1"/>
</dbReference>
<organism evidence="12 13">
    <name type="scientific">Aquisalimonas asiatica</name>
    <dbReference type="NCBI Taxonomy" id="406100"/>
    <lineage>
        <taxon>Bacteria</taxon>
        <taxon>Pseudomonadati</taxon>
        <taxon>Pseudomonadota</taxon>
        <taxon>Gammaproteobacteria</taxon>
        <taxon>Chromatiales</taxon>
        <taxon>Ectothiorhodospiraceae</taxon>
        <taxon>Aquisalimonas</taxon>
    </lineage>
</organism>
<dbReference type="Gene3D" id="3.30.1400.10">
    <property type="entry name" value="ZipA, C-terminal FtsZ-binding domain"/>
    <property type="match status" value="1"/>
</dbReference>
<evidence type="ECO:0000313" key="13">
    <source>
        <dbReference type="Proteomes" id="UP000199657"/>
    </source>
</evidence>
<dbReference type="GO" id="GO:0032153">
    <property type="term" value="C:cell division site"/>
    <property type="evidence" value="ECO:0007669"/>
    <property type="project" value="UniProtKB-UniRule"/>
</dbReference>
<evidence type="ECO:0000256" key="8">
    <source>
        <dbReference type="HAMAP-Rule" id="MF_00509"/>
    </source>
</evidence>
<dbReference type="HAMAP" id="MF_00509">
    <property type="entry name" value="ZipA"/>
    <property type="match status" value="1"/>
</dbReference>
<sequence>MDTLRWILLAVGVLVIAGLFGYYKWQERQGSKGRRSTSKSAGVRRSVRGDRDVEAALRDMDDFLLDDGIDEAADLPDLEAEPDDAPVGRARVRTSHHETVDNDSSVGPVRVRSVADDVGAADFSDALDEEPADAWNDDFEPEYDEAPDAYEDESDHEREEGGWNLGPVRIPRPSWVKDAGWLGGDHGSRADSDAQEDDQASYEDAVAQAVGEKIIVLHVHAGEGMCFTADGVSDALEQVGLRLGQHEIFHRHVETRRGEEPMFSVASMVKPGTLDPSQPETLETPGLALFMQLPGPFDGLSGFEQMLETARRLADQLDGHLLDGKRCDLTAQSVEHIREDLREYRRLAHLAARKTRA</sequence>
<feature type="compositionally biased region" description="Acidic residues" evidence="10">
    <location>
        <begin position="125"/>
        <end position="154"/>
    </location>
</feature>
<keyword evidence="6 8" id="KW-0472">Membrane</keyword>
<evidence type="ECO:0000256" key="3">
    <source>
        <dbReference type="ARBA" id="ARBA00022618"/>
    </source>
</evidence>
<dbReference type="PANTHER" id="PTHR38685:SF1">
    <property type="entry name" value="CELL DIVISION PROTEIN ZIPA"/>
    <property type="match status" value="1"/>
</dbReference>
<evidence type="ECO:0000256" key="5">
    <source>
        <dbReference type="ARBA" id="ARBA00022989"/>
    </source>
</evidence>
<dbReference type="InterPro" id="IPR007449">
    <property type="entry name" value="ZipA_FtsZ-bd_C"/>
</dbReference>
<gene>
    <name evidence="8" type="primary">zipA</name>
    <name evidence="12" type="ORF">SAMN04488052_10752</name>
</gene>
<keyword evidence="4 8" id="KW-0812">Transmembrane</keyword>
<dbReference type="OrthoDB" id="7054914at2"/>
<evidence type="ECO:0000256" key="9">
    <source>
        <dbReference type="RuleBase" id="RU003612"/>
    </source>
</evidence>
<evidence type="ECO:0000256" key="6">
    <source>
        <dbReference type="ARBA" id="ARBA00023136"/>
    </source>
</evidence>
<comment type="subunit">
    <text evidence="8">Interacts with FtsZ via their C-terminal domains.</text>
</comment>
<dbReference type="Proteomes" id="UP000199657">
    <property type="component" value="Unassembled WGS sequence"/>
</dbReference>
<keyword evidence="13" id="KW-1185">Reference proteome</keyword>
<comment type="subcellular location">
    <subcellularLocation>
        <location evidence="8">Cell inner membrane</location>
        <topology evidence="8">Single-pass type I membrane protein</topology>
    </subcellularLocation>
    <text evidence="8">Localizes to the Z ring in an FtsZ-dependent manner.</text>
</comment>
<keyword evidence="7 8" id="KW-0131">Cell cycle</keyword>
<accession>A0A1H8UKP6</accession>
<name>A0A1H8UKP6_9GAMM</name>
<keyword evidence="1 8" id="KW-1003">Cell membrane</keyword>
<dbReference type="NCBIfam" id="TIGR02205">
    <property type="entry name" value="septum_zipA"/>
    <property type="match status" value="1"/>
</dbReference>
<dbReference type="EMBL" id="FOEG01000007">
    <property type="protein sequence ID" value="SEP03745.1"/>
    <property type="molecule type" value="Genomic_DNA"/>
</dbReference>
<evidence type="ECO:0000256" key="1">
    <source>
        <dbReference type="ARBA" id="ARBA00022475"/>
    </source>
</evidence>
<dbReference type="GO" id="GO:0043093">
    <property type="term" value="P:FtsZ-dependent cytokinesis"/>
    <property type="evidence" value="ECO:0007669"/>
    <property type="project" value="UniProtKB-UniRule"/>
</dbReference>
<feature type="domain" description="ZipA C-terminal FtsZ-binding" evidence="11">
    <location>
        <begin position="211"/>
        <end position="341"/>
    </location>
</feature>
<dbReference type="InterPro" id="IPR011919">
    <property type="entry name" value="Cell_div_ZipA"/>
</dbReference>
<comment type="similarity">
    <text evidence="8 9">Belongs to the ZipA family.</text>
</comment>
<evidence type="ECO:0000256" key="7">
    <source>
        <dbReference type="ARBA" id="ARBA00023306"/>
    </source>
</evidence>
<dbReference type="Pfam" id="PF04354">
    <property type="entry name" value="ZipA_C"/>
    <property type="match status" value="1"/>
</dbReference>
<dbReference type="GO" id="GO:0000917">
    <property type="term" value="P:division septum assembly"/>
    <property type="evidence" value="ECO:0007669"/>
    <property type="project" value="TreeGrafter"/>
</dbReference>
<evidence type="ECO:0000256" key="10">
    <source>
        <dbReference type="SAM" id="MobiDB-lite"/>
    </source>
</evidence>
<proteinExistence type="inferred from homology"/>
<dbReference type="AlphaFoldDB" id="A0A1H8UKP6"/>